<gene>
    <name evidence="3" type="ORF">G3M48_001585</name>
</gene>
<evidence type="ECO:0000313" key="4">
    <source>
        <dbReference type="Proteomes" id="UP001397290"/>
    </source>
</evidence>
<proteinExistence type="predicted"/>
<reference evidence="3 4" key="1">
    <citation type="submission" date="2020-02" db="EMBL/GenBank/DDBJ databases">
        <title>Comparative genomics of the hypocrealean fungal genus Beauvera.</title>
        <authorList>
            <person name="Showalter D.N."/>
            <person name="Bushley K.E."/>
            <person name="Rehner S.A."/>
        </authorList>
    </citation>
    <scope>NUCLEOTIDE SEQUENCE [LARGE SCALE GENOMIC DNA]</scope>
    <source>
        <strain evidence="3 4">ARSEF4384</strain>
    </source>
</reference>
<dbReference type="Proteomes" id="UP001397290">
    <property type="component" value="Unassembled WGS sequence"/>
</dbReference>
<comment type="caution">
    <text evidence="3">The sequence shown here is derived from an EMBL/GenBank/DDBJ whole genome shotgun (WGS) entry which is preliminary data.</text>
</comment>
<dbReference type="SUPFAM" id="SSF56973">
    <property type="entry name" value="Aerolisin/ETX pore-forming domain"/>
    <property type="match status" value="1"/>
</dbReference>
<evidence type="ECO:0000313" key="3">
    <source>
        <dbReference type="EMBL" id="KAK8147455.1"/>
    </source>
</evidence>
<dbReference type="EMBL" id="JAAHCF010000146">
    <property type="protein sequence ID" value="KAK8147455.1"/>
    <property type="molecule type" value="Genomic_DNA"/>
</dbReference>
<keyword evidence="4" id="KW-1185">Reference proteome</keyword>
<accession>A0AAW0RZ03</accession>
<feature type="chain" id="PRO_5043384942" evidence="2">
    <location>
        <begin position="21"/>
        <end position="478"/>
    </location>
</feature>
<evidence type="ECO:0000256" key="2">
    <source>
        <dbReference type="SAM" id="SignalP"/>
    </source>
</evidence>
<keyword evidence="2" id="KW-0732">Signal</keyword>
<organism evidence="3 4">
    <name type="scientific">Beauveria asiatica</name>
    <dbReference type="NCBI Taxonomy" id="1069075"/>
    <lineage>
        <taxon>Eukaryota</taxon>
        <taxon>Fungi</taxon>
        <taxon>Dikarya</taxon>
        <taxon>Ascomycota</taxon>
        <taxon>Pezizomycotina</taxon>
        <taxon>Sordariomycetes</taxon>
        <taxon>Hypocreomycetidae</taxon>
        <taxon>Hypocreales</taxon>
        <taxon>Cordycipitaceae</taxon>
        <taxon>Beauveria</taxon>
    </lineage>
</organism>
<sequence length="478" mass="53628">MLAQGIFLPILLAIGAQGRAFHDTAMRAPAEMYNEAQVHARDEGLAITPEILGEAAAQSREGKVRMARVKSLMTHVTTKWPSSGIYFNKKHKDYDCFLSHHPQRQLDQDKTVDIRILASPLKSLSSGQSYTTEEIKTKMTTSFKAETSGSSSSKTVQTTWEVSPEFSLGPLGKWLTFGLAGKWSKEKSNTQGSSTSDGTENSDSYSVAVKKGRKVTCPPNHTCDLQSWTYQATFRGSSPVIPMVDFTCVWDHTKGYRDVIGALPWQVPGNILPDMDNYCTHHQYPPNEAEEDIWKMDSGVLGRKSDFELTLINQGIPLLGVNCRSYRGDDGYFYNSHFVGKIAMELIDRKMGSWASNDEGPKYYKLKDSSVPEQGKAVSMTKWLYENGAFQYDPQAQDAVEYLQHEDWSWEFPVRNPDSSIMTSTVLVKTPYGASNKRGEDDEVIIEIIDENMDMVMEHYDFMDFAANLEAQNATNSL</sequence>
<protein>
    <submittedName>
        <fullName evidence="3">Uncharacterized protein</fullName>
    </submittedName>
</protein>
<dbReference type="AlphaFoldDB" id="A0AAW0RZ03"/>
<name>A0AAW0RZ03_9HYPO</name>
<feature type="region of interest" description="Disordered" evidence="1">
    <location>
        <begin position="185"/>
        <end position="205"/>
    </location>
</feature>
<feature type="signal peptide" evidence="2">
    <location>
        <begin position="1"/>
        <end position="20"/>
    </location>
</feature>
<evidence type="ECO:0000256" key="1">
    <source>
        <dbReference type="SAM" id="MobiDB-lite"/>
    </source>
</evidence>
<feature type="compositionally biased region" description="Polar residues" evidence="1">
    <location>
        <begin position="189"/>
        <end position="205"/>
    </location>
</feature>